<dbReference type="Pfam" id="PF06719">
    <property type="entry name" value="AraC_N"/>
    <property type="match status" value="1"/>
</dbReference>
<evidence type="ECO:0000256" key="1">
    <source>
        <dbReference type="ARBA" id="ARBA00023015"/>
    </source>
</evidence>
<dbReference type="Pfam" id="PF12833">
    <property type="entry name" value="HTH_18"/>
    <property type="match status" value="1"/>
</dbReference>
<dbReference type="AlphaFoldDB" id="A0A6J5K5Y5"/>
<name>A0A6J5K5Y5_9BURK</name>
<dbReference type="PROSITE" id="PS01124">
    <property type="entry name" value="HTH_ARAC_FAMILY_2"/>
    <property type="match status" value="1"/>
</dbReference>
<dbReference type="InterPro" id="IPR018060">
    <property type="entry name" value="HTH_AraC"/>
</dbReference>
<dbReference type="PANTHER" id="PTHR43436:SF2">
    <property type="entry name" value="ARAC_XYLS FAMILY TRANSCRIPTIONAL REGULATOR"/>
    <property type="match status" value="1"/>
</dbReference>
<keyword evidence="2" id="KW-0804">Transcription</keyword>
<dbReference type="InterPro" id="IPR009594">
    <property type="entry name" value="Tscrpt_reg_HTH_AraC_N"/>
</dbReference>
<evidence type="ECO:0000313" key="4">
    <source>
        <dbReference type="EMBL" id="CAB4048712.1"/>
    </source>
</evidence>
<organism evidence="4 5">
    <name type="scientific">Paraburkholderia phenoliruptrix</name>
    <dbReference type="NCBI Taxonomy" id="252970"/>
    <lineage>
        <taxon>Bacteria</taxon>
        <taxon>Pseudomonadati</taxon>
        <taxon>Pseudomonadota</taxon>
        <taxon>Betaproteobacteria</taxon>
        <taxon>Burkholderiales</taxon>
        <taxon>Burkholderiaceae</taxon>
        <taxon>Paraburkholderia</taxon>
    </lineage>
</organism>
<dbReference type="Gene3D" id="1.10.10.60">
    <property type="entry name" value="Homeodomain-like"/>
    <property type="match status" value="1"/>
</dbReference>
<dbReference type="InterPro" id="IPR009057">
    <property type="entry name" value="Homeodomain-like_sf"/>
</dbReference>
<protein>
    <recommendedName>
        <fullName evidence="3">HTH araC/xylS-type domain-containing protein</fullName>
    </recommendedName>
</protein>
<dbReference type="EMBL" id="CADILN010000002">
    <property type="protein sequence ID" value="CAB4048712.1"/>
    <property type="molecule type" value="Genomic_DNA"/>
</dbReference>
<dbReference type="Proteomes" id="UP000494102">
    <property type="component" value="Unassembled WGS sequence"/>
</dbReference>
<sequence>MESAYYSPVIAIFRPNRGIFLPISMSIQRAQTTRRAARAPACEARQDMTALLRALAPKEGYNLTALESVRILRSDRSLASTPVLYDPGIVIVCQGRKRGYFGDQLYLYDEQHYLAVSVPVPFTMETDATPARPLLAVYLHLDFRLAAELMAQIEAHSLPRRAQAPQSMMSSPLDDALRNTVLRLLDALNRPLDAAVLGPSLLRELYFRVLTGPQGDAMRAALGMHGQFGKIGKALRRIHSDYGRPLDLALLAHEAGMSIPTFHAHFKAVTQTSPMQYVKSTRLHQARLLMLRQGMTAEAASDAVGYASTSQFNREFKRLFGLTPAAEARRMRASFAIPPAHAGSDYVSSH</sequence>
<dbReference type="SMART" id="SM00342">
    <property type="entry name" value="HTH_ARAC"/>
    <property type="match status" value="1"/>
</dbReference>
<evidence type="ECO:0000259" key="3">
    <source>
        <dbReference type="PROSITE" id="PS01124"/>
    </source>
</evidence>
<evidence type="ECO:0000313" key="5">
    <source>
        <dbReference type="Proteomes" id="UP000494102"/>
    </source>
</evidence>
<proteinExistence type="predicted"/>
<dbReference type="GO" id="GO:0043565">
    <property type="term" value="F:sequence-specific DNA binding"/>
    <property type="evidence" value="ECO:0007669"/>
    <property type="project" value="InterPro"/>
</dbReference>
<feature type="domain" description="HTH araC/xylS-type" evidence="3">
    <location>
        <begin position="232"/>
        <end position="330"/>
    </location>
</feature>
<reference evidence="4 5" key="1">
    <citation type="submission" date="2020-04" db="EMBL/GenBank/DDBJ databases">
        <authorList>
            <person name="De Canck E."/>
        </authorList>
    </citation>
    <scope>NUCLEOTIDE SEQUENCE [LARGE SCALE GENOMIC DNA]</scope>
    <source>
        <strain evidence="4 5">LMG 9964</strain>
    </source>
</reference>
<keyword evidence="1" id="KW-0805">Transcription regulation</keyword>
<evidence type="ECO:0000256" key="2">
    <source>
        <dbReference type="ARBA" id="ARBA00023163"/>
    </source>
</evidence>
<dbReference type="PANTHER" id="PTHR43436">
    <property type="entry name" value="ARAC-FAMILY TRANSCRIPTIONAL REGULATOR"/>
    <property type="match status" value="1"/>
</dbReference>
<dbReference type="GO" id="GO:0003700">
    <property type="term" value="F:DNA-binding transcription factor activity"/>
    <property type="evidence" value="ECO:0007669"/>
    <property type="project" value="InterPro"/>
</dbReference>
<gene>
    <name evidence="4" type="ORF">LMG9964_02353</name>
</gene>
<dbReference type="SUPFAM" id="SSF46689">
    <property type="entry name" value="Homeodomain-like"/>
    <property type="match status" value="2"/>
</dbReference>
<accession>A0A6J5K5Y5</accession>